<reference evidence="3 4" key="1">
    <citation type="journal article" date="2016" name="Mol. Biol. Evol.">
        <title>Comparative Genomics of Early-Diverging Mushroom-Forming Fungi Provides Insights into the Origins of Lignocellulose Decay Capabilities.</title>
        <authorList>
            <person name="Nagy L.G."/>
            <person name="Riley R."/>
            <person name="Tritt A."/>
            <person name="Adam C."/>
            <person name="Daum C."/>
            <person name="Floudas D."/>
            <person name="Sun H."/>
            <person name="Yadav J.S."/>
            <person name="Pangilinan J."/>
            <person name="Larsson K.H."/>
            <person name="Matsuura K."/>
            <person name="Barry K."/>
            <person name="Labutti K."/>
            <person name="Kuo R."/>
            <person name="Ohm R.A."/>
            <person name="Bhattacharya S.S."/>
            <person name="Shirouzu T."/>
            <person name="Yoshinaga Y."/>
            <person name="Martin F.M."/>
            <person name="Grigoriev I.V."/>
            <person name="Hibbett D.S."/>
        </authorList>
    </citation>
    <scope>NUCLEOTIDE SEQUENCE [LARGE SCALE GENOMIC DNA]</scope>
    <source>
        <strain evidence="3 4">HHB12733</strain>
    </source>
</reference>
<proteinExistence type="predicted"/>
<sequence>MPSPQPPNSFSRFDLRDDEDVQPSVEEEAAKELGRFSVSDKIYNTPDGEKPVAGPSRTWGKNATRGGIRKRSKTGKPRTIRLEVEGLSLLISPIGEDATSTEVDWAHRKFRELEAKVAHQEAEIEALKQRLESAKRVL</sequence>
<dbReference type="AlphaFoldDB" id="A0A165IQF9"/>
<evidence type="ECO:0000313" key="4">
    <source>
        <dbReference type="Proteomes" id="UP000076842"/>
    </source>
</evidence>
<evidence type="ECO:0000256" key="1">
    <source>
        <dbReference type="SAM" id="Coils"/>
    </source>
</evidence>
<keyword evidence="4" id="KW-1185">Reference proteome</keyword>
<evidence type="ECO:0000256" key="2">
    <source>
        <dbReference type="SAM" id="MobiDB-lite"/>
    </source>
</evidence>
<keyword evidence="1" id="KW-0175">Coiled coil</keyword>
<evidence type="ECO:0000313" key="3">
    <source>
        <dbReference type="EMBL" id="KZT60868.1"/>
    </source>
</evidence>
<gene>
    <name evidence="3" type="ORF">CALCODRAFT_506515</name>
</gene>
<feature type="compositionally biased region" description="Acidic residues" evidence="2">
    <location>
        <begin position="16"/>
        <end position="27"/>
    </location>
</feature>
<dbReference type="EMBL" id="KV423927">
    <property type="protein sequence ID" value="KZT60868.1"/>
    <property type="molecule type" value="Genomic_DNA"/>
</dbReference>
<organism evidence="3 4">
    <name type="scientific">Calocera cornea HHB12733</name>
    <dbReference type="NCBI Taxonomy" id="1353952"/>
    <lineage>
        <taxon>Eukaryota</taxon>
        <taxon>Fungi</taxon>
        <taxon>Dikarya</taxon>
        <taxon>Basidiomycota</taxon>
        <taxon>Agaricomycotina</taxon>
        <taxon>Dacrymycetes</taxon>
        <taxon>Dacrymycetales</taxon>
        <taxon>Dacrymycetaceae</taxon>
        <taxon>Calocera</taxon>
    </lineage>
</organism>
<name>A0A165IQF9_9BASI</name>
<feature type="region of interest" description="Disordered" evidence="2">
    <location>
        <begin position="1"/>
        <end position="76"/>
    </location>
</feature>
<accession>A0A165IQF9</accession>
<dbReference type="InParanoid" id="A0A165IQF9"/>
<feature type="coiled-coil region" evidence="1">
    <location>
        <begin position="110"/>
        <end position="137"/>
    </location>
</feature>
<feature type="compositionally biased region" description="Basic residues" evidence="2">
    <location>
        <begin position="67"/>
        <end position="76"/>
    </location>
</feature>
<dbReference type="Proteomes" id="UP000076842">
    <property type="component" value="Unassembled WGS sequence"/>
</dbReference>
<protein>
    <submittedName>
        <fullName evidence="3">Uncharacterized protein</fullName>
    </submittedName>
</protein>